<name>A0ABV1FS27_9BACT</name>
<evidence type="ECO:0000313" key="2">
    <source>
        <dbReference type="Proteomes" id="UP001487296"/>
    </source>
</evidence>
<keyword evidence="2" id="KW-1185">Reference proteome</keyword>
<proteinExistence type="predicted"/>
<dbReference type="InterPro" id="IPR029044">
    <property type="entry name" value="Nucleotide-diphossugar_trans"/>
</dbReference>
<comment type="caution">
    <text evidence="1">The sequence shown here is derived from an EMBL/GenBank/DDBJ whole genome shotgun (WGS) entry which is preliminary data.</text>
</comment>
<accession>A0ABV1FS27</accession>
<reference evidence="1 2" key="1">
    <citation type="submission" date="2024-04" db="EMBL/GenBank/DDBJ databases">
        <title>Human intestinal bacterial collection.</title>
        <authorList>
            <person name="Pauvert C."/>
            <person name="Hitch T.C.A."/>
            <person name="Clavel T."/>
        </authorList>
    </citation>
    <scope>NUCLEOTIDE SEQUENCE [LARGE SCALE GENOMIC DNA]</scope>
    <source>
        <strain evidence="1 2">CLA-AA-H145</strain>
    </source>
</reference>
<gene>
    <name evidence="1" type="ORF">AAAT34_09130</name>
</gene>
<sequence>MITEKYGYAGFLWDTAYKRELINDLRFCESLKWLEDHLFSFDAFARCQKMICIPEVTYHYMTNQGESLSNIKDAKAIYQAANIEYEKKMILAKGNEEALQLNIASYNSKLSMSIHTLYRYYNYSSRHNFWKHNQNIHSILPTDRAVRIFYSKAPFILKDAFIVCYLKMKRSKSALKSFVKLLFYKH</sequence>
<organism evidence="1 2">
    <name type="scientific">Hallella faecis</name>
    <dbReference type="NCBI Taxonomy" id="2841596"/>
    <lineage>
        <taxon>Bacteria</taxon>
        <taxon>Pseudomonadati</taxon>
        <taxon>Bacteroidota</taxon>
        <taxon>Bacteroidia</taxon>
        <taxon>Bacteroidales</taxon>
        <taxon>Prevotellaceae</taxon>
        <taxon>Hallella</taxon>
    </lineage>
</organism>
<dbReference type="EMBL" id="JBBNFP010000036">
    <property type="protein sequence ID" value="MEQ2487212.1"/>
    <property type="molecule type" value="Genomic_DNA"/>
</dbReference>
<dbReference type="RefSeq" id="WP_215760264.1">
    <property type="nucleotide sequence ID" value="NZ_JAHKBE010000036.1"/>
</dbReference>
<protein>
    <submittedName>
        <fullName evidence="1">Uncharacterized protein</fullName>
    </submittedName>
</protein>
<dbReference type="SUPFAM" id="SSF53448">
    <property type="entry name" value="Nucleotide-diphospho-sugar transferases"/>
    <property type="match status" value="1"/>
</dbReference>
<dbReference type="Proteomes" id="UP001487296">
    <property type="component" value="Unassembled WGS sequence"/>
</dbReference>
<evidence type="ECO:0000313" key="1">
    <source>
        <dbReference type="EMBL" id="MEQ2487212.1"/>
    </source>
</evidence>